<dbReference type="PANTHER" id="PTHR35569:SF1">
    <property type="entry name" value="CYANAMIDE HYDRATASE DDI2-RELATED"/>
    <property type="match status" value="1"/>
</dbReference>
<dbReference type="AlphaFoldDB" id="A0A6A6IDM8"/>
<evidence type="ECO:0000313" key="3">
    <source>
        <dbReference type="Proteomes" id="UP000800094"/>
    </source>
</evidence>
<dbReference type="OrthoDB" id="2378324at2759"/>
<keyword evidence="3" id="KW-1185">Reference proteome</keyword>
<feature type="domain" description="HD/PDEase" evidence="1">
    <location>
        <begin position="42"/>
        <end position="123"/>
    </location>
</feature>
<dbReference type="EMBL" id="ML987195">
    <property type="protein sequence ID" value="KAF2248684.1"/>
    <property type="molecule type" value="Genomic_DNA"/>
</dbReference>
<evidence type="ECO:0000313" key="2">
    <source>
        <dbReference type="EMBL" id="KAF2248684.1"/>
    </source>
</evidence>
<evidence type="ECO:0000259" key="1">
    <source>
        <dbReference type="SMART" id="SM00471"/>
    </source>
</evidence>
<dbReference type="Gene3D" id="1.10.3210.10">
    <property type="entry name" value="Hypothetical protein af1432"/>
    <property type="match status" value="1"/>
</dbReference>
<gene>
    <name evidence="2" type="ORF">BU26DRAFT_304079</name>
</gene>
<name>A0A6A6IDM8_9PLEO</name>
<dbReference type="SUPFAM" id="SSF109604">
    <property type="entry name" value="HD-domain/PDEase-like"/>
    <property type="match status" value="1"/>
</dbReference>
<sequence length="228" mass="25022">MCPPEAFASSDLATIPPSLEPESFIPPTDISQSAYDLASSLLAPAILSHSIRTYLYAQTLAASSNSIYHADPAKRDLLFVACILHDIGTTETYNGPQRFEVEGGDAAVEHLSRFGVVEEDKKDVWTAIALHTCNGIVQRMGELPALVRKAIEIDFGRRSEVEGVEDLAELKERFERRFARQQIEKVLGDAVVAQAIKNPDKAPAASWPGGMYRAHLTDPDWKGVNKAF</sequence>
<reference evidence="2" key="1">
    <citation type="journal article" date="2020" name="Stud. Mycol.">
        <title>101 Dothideomycetes genomes: a test case for predicting lifestyles and emergence of pathogens.</title>
        <authorList>
            <person name="Haridas S."/>
            <person name="Albert R."/>
            <person name="Binder M."/>
            <person name="Bloem J."/>
            <person name="Labutti K."/>
            <person name="Salamov A."/>
            <person name="Andreopoulos B."/>
            <person name="Baker S."/>
            <person name="Barry K."/>
            <person name="Bills G."/>
            <person name="Bluhm B."/>
            <person name="Cannon C."/>
            <person name="Castanera R."/>
            <person name="Culley D."/>
            <person name="Daum C."/>
            <person name="Ezra D."/>
            <person name="Gonzalez J."/>
            <person name="Henrissat B."/>
            <person name="Kuo A."/>
            <person name="Liang C."/>
            <person name="Lipzen A."/>
            <person name="Lutzoni F."/>
            <person name="Magnuson J."/>
            <person name="Mondo S."/>
            <person name="Nolan M."/>
            <person name="Ohm R."/>
            <person name="Pangilinan J."/>
            <person name="Park H.-J."/>
            <person name="Ramirez L."/>
            <person name="Alfaro M."/>
            <person name="Sun H."/>
            <person name="Tritt A."/>
            <person name="Yoshinaga Y."/>
            <person name="Zwiers L.-H."/>
            <person name="Turgeon B."/>
            <person name="Goodwin S."/>
            <person name="Spatafora J."/>
            <person name="Crous P."/>
            <person name="Grigoriev I."/>
        </authorList>
    </citation>
    <scope>NUCLEOTIDE SEQUENCE</scope>
    <source>
        <strain evidence="2">CBS 122368</strain>
    </source>
</reference>
<dbReference type="SMART" id="SM00471">
    <property type="entry name" value="HDc"/>
    <property type="match status" value="1"/>
</dbReference>
<proteinExistence type="predicted"/>
<accession>A0A6A6IDM8</accession>
<dbReference type="InterPro" id="IPR006674">
    <property type="entry name" value="HD_domain"/>
</dbReference>
<dbReference type="CDD" id="cd00077">
    <property type="entry name" value="HDc"/>
    <property type="match status" value="1"/>
</dbReference>
<dbReference type="RefSeq" id="XP_033683688.1">
    <property type="nucleotide sequence ID" value="XM_033821826.1"/>
</dbReference>
<dbReference type="Proteomes" id="UP000800094">
    <property type="component" value="Unassembled WGS sequence"/>
</dbReference>
<dbReference type="PANTHER" id="PTHR35569">
    <property type="entry name" value="CYANAMIDE HYDRATASE DDI2-RELATED"/>
    <property type="match status" value="1"/>
</dbReference>
<dbReference type="Pfam" id="PF01966">
    <property type="entry name" value="HD"/>
    <property type="match status" value="1"/>
</dbReference>
<dbReference type="GeneID" id="54575156"/>
<protein>
    <recommendedName>
        <fullName evidence="1">HD/PDEase domain-containing protein</fullName>
    </recommendedName>
</protein>
<organism evidence="2 3">
    <name type="scientific">Trematosphaeria pertusa</name>
    <dbReference type="NCBI Taxonomy" id="390896"/>
    <lineage>
        <taxon>Eukaryota</taxon>
        <taxon>Fungi</taxon>
        <taxon>Dikarya</taxon>
        <taxon>Ascomycota</taxon>
        <taxon>Pezizomycotina</taxon>
        <taxon>Dothideomycetes</taxon>
        <taxon>Pleosporomycetidae</taxon>
        <taxon>Pleosporales</taxon>
        <taxon>Massarineae</taxon>
        <taxon>Trematosphaeriaceae</taxon>
        <taxon>Trematosphaeria</taxon>
    </lineage>
</organism>
<dbReference type="InterPro" id="IPR003607">
    <property type="entry name" value="HD/PDEase_dom"/>
</dbReference>